<feature type="domain" description="GRF-type" evidence="23">
    <location>
        <begin position="6"/>
        <end position="53"/>
    </location>
</feature>
<dbReference type="GO" id="GO:0006281">
    <property type="term" value="P:DNA repair"/>
    <property type="evidence" value="ECO:0007669"/>
    <property type="project" value="TreeGrafter"/>
</dbReference>
<dbReference type="CDD" id="cd18793">
    <property type="entry name" value="SF2_C_SNF"/>
    <property type="match status" value="1"/>
</dbReference>
<evidence type="ECO:0000256" key="3">
    <source>
        <dbReference type="ARBA" id="ARBA00022472"/>
    </source>
</evidence>
<evidence type="ECO:0000256" key="5">
    <source>
        <dbReference type="ARBA" id="ARBA00022723"/>
    </source>
</evidence>
<evidence type="ECO:0000256" key="2">
    <source>
        <dbReference type="ARBA" id="ARBA00007025"/>
    </source>
</evidence>
<dbReference type="InterPro" id="IPR038718">
    <property type="entry name" value="SNF2-like_sf"/>
</dbReference>
<dbReference type="GO" id="GO:0008270">
    <property type="term" value="F:zinc ion binding"/>
    <property type="evidence" value="ECO:0007669"/>
    <property type="project" value="UniProtKB-KW"/>
</dbReference>
<keyword evidence="14" id="KW-0804">Transcription</keyword>
<dbReference type="PANTHER" id="PTHR45626">
    <property type="entry name" value="TRANSCRIPTION TERMINATION FACTOR 2-RELATED"/>
    <property type="match status" value="1"/>
</dbReference>
<dbReference type="Proteomes" id="UP000694701">
    <property type="component" value="Unplaced"/>
</dbReference>
<evidence type="ECO:0000256" key="17">
    <source>
        <dbReference type="ARBA" id="ARBA00079067"/>
    </source>
</evidence>
<keyword evidence="3" id="KW-0806">Transcription termination</keyword>
<keyword evidence="6" id="KW-0547">Nucleotide-binding</keyword>
<name>A0A8C2CVC3_CYPCA</name>
<feature type="compositionally biased region" description="Basic and acidic residues" evidence="20">
    <location>
        <begin position="214"/>
        <end position="238"/>
    </location>
</feature>
<dbReference type="Pfam" id="PF00176">
    <property type="entry name" value="SNF2-rel_dom"/>
    <property type="match status" value="1"/>
</dbReference>
<feature type="domain" description="Helicase C-terminal" evidence="22">
    <location>
        <begin position="869"/>
        <end position="1028"/>
    </location>
</feature>
<dbReference type="Pfam" id="PF06839">
    <property type="entry name" value="Zn_ribbon_GRF"/>
    <property type="match status" value="1"/>
</dbReference>
<keyword evidence="8" id="KW-0378">Hydrolase</keyword>
<feature type="compositionally biased region" description="Polar residues" evidence="20">
    <location>
        <begin position="271"/>
        <end position="281"/>
    </location>
</feature>
<evidence type="ECO:0000256" key="11">
    <source>
        <dbReference type="ARBA" id="ARBA00022840"/>
    </source>
</evidence>
<reference evidence="24" key="1">
    <citation type="submission" date="2025-08" db="UniProtKB">
        <authorList>
            <consortium name="Ensembl"/>
        </authorList>
    </citation>
    <scope>IDENTIFICATION</scope>
</reference>
<feature type="compositionally biased region" description="Basic and acidic residues" evidence="20">
    <location>
        <begin position="100"/>
        <end position="110"/>
    </location>
</feature>
<evidence type="ECO:0000256" key="4">
    <source>
        <dbReference type="ARBA" id="ARBA00022553"/>
    </source>
</evidence>
<feature type="compositionally biased region" description="Basic and acidic residues" evidence="20">
    <location>
        <begin position="125"/>
        <end position="139"/>
    </location>
</feature>
<evidence type="ECO:0000256" key="19">
    <source>
        <dbReference type="PROSITE-ProRule" id="PRU01343"/>
    </source>
</evidence>
<keyword evidence="7 19" id="KW-0863">Zinc-finger</keyword>
<accession>A0A8C2CVC3</accession>
<dbReference type="InterPro" id="IPR049730">
    <property type="entry name" value="SNF2/RAD54-like_C"/>
</dbReference>
<dbReference type="InterPro" id="IPR014001">
    <property type="entry name" value="Helicase_ATP-bd"/>
</dbReference>
<dbReference type="GO" id="GO:0005737">
    <property type="term" value="C:cytoplasm"/>
    <property type="evidence" value="ECO:0007669"/>
    <property type="project" value="UniProtKB-ARBA"/>
</dbReference>
<feature type="compositionally biased region" description="Basic and acidic residues" evidence="20">
    <location>
        <begin position="152"/>
        <end position="163"/>
    </location>
</feature>
<dbReference type="Gene3D" id="3.40.50.10810">
    <property type="entry name" value="Tandem AAA-ATPase domain"/>
    <property type="match status" value="1"/>
</dbReference>
<dbReference type="SMART" id="SM00490">
    <property type="entry name" value="HELICc"/>
    <property type="match status" value="1"/>
</dbReference>
<evidence type="ECO:0000256" key="10">
    <source>
        <dbReference type="ARBA" id="ARBA00022833"/>
    </source>
</evidence>
<dbReference type="GO" id="GO:0004386">
    <property type="term" value="F:helicase activity"/>
    <property type="evidence" value="ECO:0007669"/>
    <property type="project" value="UniProtKB-KW"/>
</dbReference>
<dbReference type="PANTHER" id="PTHR45626:SF50">
    <property type="entry name" value="TRANSCRIPTION TERMINATION FACTOR 2"/>
    <property type="match status" value="1"/>
</dbReference>
<keyword evidence="9" id="KW-0347">Helicase</keyword>
<dbReference type="InterPro" id="IPR002464">
    <property type="entry name" value="DNA/RNA_helicase_DEAH_CS"/>
</dbReference>
<dbReference type="InterPro" id="IPR000330">
    <property type="entry name" value="SNF2_N"/>
</dbReference>
<dbReference type="Pfam" id="PF00271">
    <property type="entry name" value="Helicase_C"/>
    <property type="match status" value="1"/>
</dbReference>
<dbReference type="GO" id="GO:0008094">
    <property type="term" value="F:ATP-dependent activity, acting on DNA"/>
    <property type="evidence" value="ECO:0007669"/>
    <property type="project" value="UniProtKB-ARBA"/>
</dbReference>
<evidence type="ECO:0000256" key="13">
    <source>
        <dbReference type="ARBA" id="ARBA00023125"/>
    </source>
</evidence>
<dbReference type="SMART" id="SM00487">
    <property type="entry name" value="DEXDc"/>
    <property type="match status" value="1"/>
</dbReference>
<keyword evidence="12" id="KW-0805">Transcription regulation</keyword>
<comment type="similarity">
    <text evidence="2">Belongs to the SNF2/RAD54 helicase family.</text>
</comment>
<dbReference type="AlphaFoldDB" id="A0A8C2CVC3"/>
<feature type="compositionally biased region" description="Basic and acidic residues" evidence="20">
    <location>
        <begin position="67"/>
        <end position="90"/>
    </location>
</feature>
<keyword evidence="15" id="KW-0539">Nucleus</keyword>
<evidence type="ECO:0000256" key="15">
    <source>
        <dbReference type="ARBA" id="ARBA00023242"/>
    </source>
</evidence>
<dbReference type="FunFam" id="3.40.50.10810:FF:000043">
    <property type="entry name" value="Transcription termination factor 2"/>
    <property type="match status" value="1"/>
</dbReference>
<keyword evidence="5" id="KW-0479">Metal-binding</keyword>
<dbReference type="InterPro" id="IPR050628">
    <property type="entry name" value="SNF2_RAD54_helicase_TF"/>
</dbReference>
<feature type="compositionally biased region" description="Basic and acidic residues" evidence="20">
    <location>
        <begin position="187"/>
        <end position="197"/>
    </location>
</feature>
<proteinExistence type="inferred from homology"/>
<dbReference type="PROSITE" id="PS51192">
    <property type="entry name" value="HELICASE_ATP_BIND_1"/>
    <property type="match status" value="1"/>
</dbReference>
<dbReference type="PROSITE" id="PS51194">
    <property type="entry name" value="HELICASE_CTER"/>
    <property type="match status" value="1"/>
</dbReference>
<evidence type="ECO:0000256" key="12">
    <source>
        <dbReference type="ARBA" id="ARBA00023015"/>
    </source>
</evidence>
<dbReference type="Gene3D" id="3.40.50.300">
    <property type="entry name" value="P-loop containing nucleotide triphosphate hydrolases"/>
    <property type="match status" value="1"/>
</dbReference>
<evidence type="ECO:0000256" key="7">
    <source>
        <dbReference type="ARBA" id="ARBA00022771"/>
    </source>
</evidence>
<dbReference type="GO" id="GO:0005634">
    <property type="term" value="C:nucleus"/>
    <property type="evidence" value="ECO:0007669"/>
    <property type="project" value="UniProtKB-SubCell"/>
</dbReference>
<keyword evidence="11" id="KW-0067">ATP-binding</keyword>
<organism evidence="24 25">
    <name type="scientific">Cyprinus carpio</name>
    <name type="common">Common carp</name>
    <dbReference type="NCBI Taxonomy" id="7962"/>
    <lineage>
        <taxon>Eukaryota</taxon>
        <taxon>Metazoa</taxon>
        <taxon>Chordata</taxon>
        <taxon>Craniata</taxon>
        <taxon>Vertebrata</taxon>
        <taxon>Euteleostomi</taxon>
        <taxon>Actinopterygii</taxon>
        <taxon>Neopterygii</taxon>
        <taxon>Teleostei</taxon>
        <taxon>Ostariophysi</taxon>
        <taxon>Cypriniformes</taxon>
        <taxon>Cyprinidae</taxon>
        <taxon>Cyprininae</taxon>
        <taxon>Cyprinus</taxon>
    </lineage>
</organism>
<sequence length="1038" mass="115115">MERILCEIHGSTCLLKTGVKEGKNKGKSFYICATHLEKRTDLSDRDLQSSSLTPVRNPFKVKTKRNKSSERKRDPDAAKDREEISGENKHVNGKYHGSAKKKEEHSKTTEVEVNNRNGSDGQSGLDREGKDSEGSESWRNKTLPAGMKIKKRVSDDERLRSTAEDGACPESPNSVNESVQGPNESKTSLKDRQEKKPTKTGGSPQIPLKSSAACDKKASVENETKDDGSSKQSTDHLKSVTVKTQSLQSKSSSPSCSTSQDVPVSEKPTALNVQKTVPNQSQEKDLKGIARFGEWSDEEGDVQLVSVQPPTQQSAPTPAAPVQKTLTSFPGFQPASKDPSALHSHLTAQLKQKKATLSVVNVSALPDKGERLKSQVKELEEALESLSLTTSLKIKTNHRQNIKQHTAIPIHSVVLEAPSSWPQLQLPLNAQNQAFYGGRMTENRLLAVRNATTETIDHLHDSLESCPTEDTVAPDPKGIKVELLPHQRRALAWLLWRETQKPCGGILADDMGLGKTLTMISLILSQKKKDEKLEEWISKNDSTIVASQGTLVICPASLLHHWKKEIDKRVKSSRLSVYLYHGPNRQRSSSILAEHDVVITTYSLVSKEIPVQKEDASDLPPLLRVAWARVILDEAHNIKNPKVQTSMAVCKLRAHSRWAVTGTPIQNNLLDMYSLLKFLRCSPFDEYKLWKAQVDNGSKRGGERLNILTRALLLRRTKDQLDATGKPLVSLPDRTCEVHRLKLSEDEQAVYDVVFQLICFSFVSVAREFGMSQQDSLSSSQPPQASSTIHILSLLLRLRQCCCHLSLLRKTLDQSELQGDGVALSLEEQLCALSLSEPSDSDPKDTVSLNGSRFSSELFQDTRESTKVSILRCIMFLVYGHVQICSFVIVSQWTSMLRIVAVHLEKMGLKFAVIDGTVNPKRRMDLVEEFNTNPKGPQVMLVSLCAGGVGINLIGGNHLFLIDMHWNPALEDQACDRIYRVGQSRDVTIHRFVCEGTVEDKISSLQEKKKELAQKVLSGTGSSFTKLSLADLRVIFGV</sequence>
<evidence type="ECO:0000256" key="9">
    <source>
        <dbReference type="ARBA" id="ARBA00022806"/>
    </source>
</evidence>
<dbReference type="InterPro" id="IPR010666">
    <property type="entry name" value="Znf_GRF"/>
</dbReference>
<dbReference type="PROSITE" id="PS51999">
    <property type="entry name" value="ZF_GRF"/>
    <property type="match status" value="1"/>
</dbReference>
<comment type="subcellular location">
    <subcellularLocation>
        <location evidence="1">Nucleus</location>
    </subcellularLocation>
</comment>
<feature type="region of interest" description="Disordered" evidence="20">
    <location>
        <begin position="41"/>
        <end position="286"/>
    </location>
</feature>
<protein>
    <recommendedName>
        <fullName evidence="16">Transcription termination factor 2</fullName>
    </recommendedName>
    <alternativeName>
        <fullName evidence="18">RNA polymerase II termination factor</fullName>
    </alternativeName>
    <alternativeName>
        <fullName evidence="17">Transcription release factor 2</fullName>
    </alternativeName>
</protein>
<evidence type="ECO:0000256" key="20">
    <source>
        <dbReference type="SAM" id="MobiDB-lite"/>
    </source>
</evidence>
<evidence type="ECO:0000256" key="6">
    <source>
        <dbReference type="ARBA" id="ARBA00022741"/>
    </source>
</evidence>
<dbReference type="GO" id="GO:0016787">
    <property type="term" value="F:hydrolase activity"/>
    <property type="evidence" value="ECO:0007669"/>
    <property type="project" value="UniProtKB-KW"/>
</dbReference>
<keyword evidence="10" id="KW-0862">Zinc</keyword>
<evidence type="ECO:0000259" key="23">
    <source>
        <dbReference type="PROSITE" id="PS51999"/>
    </source>
</evidence>
<evidence type="ECO:0000256" key="18">
    <source>
        <dbReference type="ARBA" id="ARBA00082628"/>
    </source>
</evidence>
<evidence type="ECO:0000256" key="14">
    <source>
        <dbReference type="ARBA" id="ARBA00023163"/>
    </source>
</evidence>
<feature type="compositionally biased region" description="Polar residues" evidence="20">
    <location>
        <begin position="171"/>
        <end position="186"/>
    </location>
</feature>
<dbReference type="GO" id="GO:0003677">
    <property type="term" value="F:DNA binding"/>
    <property type="evidence" value="ECO:0007669"/>
    <property type="project" value="UniProtKB-KW"/>
</dbReference>
<evidence type="ECO:0000313" key="25">
    <source>
        <dbReference type="Proteomes" id="UP000694701"/>
    </source>
</evidence>
<keyword evidence="13" id="KW-0238">DNA-binding</keyword>
<feature type="compositionally biased region" description="Polar residues" evidence="20">
    <location>
        <begin position="111"/>
        <end position="122"/>
    </location>
</feature>
<dbReference type="GO" id="GO:0005524">
    <property type="term" value="F:ATP binding"/>
    <property type="evidence" value="ECO:0007669"/>
    <property type="project" value="UniProtKB-KW"/>
</dbReference>
<dbReference type="GO" id="GO:0006353">
    <property type="term" value="P:DNA-templated transcription termination"/>
    <property type="evidence" value="ECO:0007669"/>
    <property type="project" value="UniProtKB-KW"/>
</dbReference>
<evidence type="ECO:0000259" key="21">
    <source>
        <dbReference type="PROSITE" id="PS51192"/>
    </source>
</evidence>
<feature type="domain" description="Helicase ATP-binding" evidence="21">
    <location>
        <begin position="496"/>
        <end position="682"/>
    </location>
</feature>
<dbReference type="InterPro" id="IPR001650">
    <property type="entry name" value="Helicase_C-like"/>
</dbReference>
<keyword evidence="4" id="KW-0597">Phosphoprotein</keyword>
<feature type="compositionally biased region" description="Low complexity" evidence="20">
    <location>
        <begin position="245"/>
        <end position="260"/>
    </location>
</feature>
<dbReference type="InterPro" id="IPR027417">
    <property type="entry name" value="P-loop_NTPase"/>
</dbReference>
<evidence type="ECO:0000256" key="1">
    <source>
        <dbReference type="ARBA" id="ARBA00004123"/>
    </source>
</evidence>
<evidence type="ECO:0000313" key="24">
    <source>
        <dbReference type="Ensembl" id="ENSCCRP00020017145.1"/>
    </source>
</evidence>
<dbReference type="Ensembl" id="ENSCCRT00020018847.1">
    <property type="protein sequence ID" value="ENSCCRP00020017145.1"/>
    <property type="gene ID" value="ENSCCRG00020008210.1"/>
</dbReference>
<dbReference type="CDD" id="cd18072">
    <property type="entry name" value="DEXHc_TTF2"/>
    <property type="match status" value="1"/>
</dbReference>
<evidence type="ECO:0000256" key="16">
    <source>
        <dbReference type="ARBA" id="ARBA00070113"/>
    </source>
</evidence>
<evidence type="ECO:0000259" key="22">
    <source>
        <dbReference type="PROSITE" id="PS51194"/>
    </source>
</evidence>
<dbReference type="PROSITE" id="PS00690">
    <property type="entry name" value="DEAH_ATP_HELICASE"/>
    <property type="match status" value="1"/>
</dbReference>
<evidence type="ECO:0000256" key="8">
    <source>
        <dbReference type="ARBA" id="ARBA00022801"/>
    </source>
</evidence>
<dbReference type="SUPFAM" id="SSF52540">
    <property type="entry name" value="P-loop containing nucleoside triphosphate hydrolases"/>
    <property type="match status" value="2"/>
</dbReference>